<dbReference type="Gene3D" id="1.20.1260.10">
    <property type="match status" value="1"/>
</dbReference>
<dbReference type="Pfam" id="PF03713">
    <property type="entry name" value="DUF305"/>
    <property type="match status" value="1"/>
</dbReference>
<dbReference type="AlphaFoldDB" id="A0A1H2PLP1"/>
<organism evidence="3 4">
    <name type="scientific">Chitinasiproducens palmae</name>
    <dbReference type="NCBI Taxonomy" id="1770053"/>
    <lineage>
        <taxon>Bacteria</taxon>
        <taxon>Pseudomonadati</taxon>
        <taxon>Pseudomonadota</taxon>
        <taxon>Betaproteobacteria</taxon>
        <taxon>Burkholderiales</taxon>
        <taxon>Burkholderiaceae</taxon>
        <taxon>Chitinasiproducens</taxon>
    </lineage>
</organism>
<name>A0A1H2PLP1_9BURK</name>
<dbReference type="InterPro" id="IPR012347">
    <property type="entry name" value="Ferritin-like"/>
</dbReference>
<dbReference type="InterPro" id="IPR005183">
    <property type="entry name" value="DUF305_CopM-like"/>
</dbReference>
<sequence>MPETRYGATRLPARPRNDACLVRRCSRGAFVHTLVCTLALGALPLSVPLAEAQTPVATRAAEAPFIAENQAAMDRMMADMEIAPSGDVDADFVAMMVPHHEGAIAMAVAVLRHGRNPRIRRIAQEIIVEQQQEIAAMRLALGQPLPPAFPAPTQATAAPAVSSSVPSPTAAPKL</sequence>
<feature type="domain" description="DUF305" evidence="2">
    <location>
        <begin position="68"/>
        <end position="139"/>
    </location>
</feature>
<protein>
    <recommendedName>
        <fullName evidence="2">DUF305 domain-containing protein</fullName>
    </recommendedName>
</protein>
<dbReference type="OrthoDB" id="8603558at2"/>
<evidence type="ECO:0000259" key="2">
    <source>
        <dbReference type="Pfam" id="PF03713"/>
    </source>
</evidence>
<dbReference type="Proteomes" id="UP000243719">
    <property type="component" value="Unassembled WGS sequence"/>
</dbReference>
<dbReference type="STRING" id="1770053.SAMN05216551_102458"/>
<feature type="region of interest" description="Disordered" evidence="1">
    <location>
        <begin position="147"/>
        <end position="174"/>
    </location>
</feature>
<evidence type="ECO:0000313" key="3">
    <source>
        <dbReference type="EMBL" id="SDV47301.1"/>
    </source>
</evidence>
<keyword evidence="4" id="KW-1185">Reference proteome</keyword>
<dbReference type="EMBL" id="FNLO01000002">
    <property type="protein sequence ID" value="SDV47301.1"/>
    <property type="molecule type" value="Genomic_DNA"/>
</dbReference>
<evidence type="ECO:0000256" key="1">
    <source>
        <dbReference type="SAM" id="MobiDB-lite"/>
    </source>
</evidence>
<evidence type="ECO:0000313" key="4">
    <source>
        <dbReference type="Proteomes" id="UP000243719"/>
    </source>
</evidence>
<proteinExistence type="predicted"/>
<dbReference type="RefSeq" id="WP_091905775.1">
    <property type="nucleotide sequence ID" value="NZ_FNLO01000002.1"/>
</dbReference>
<reference evidence="4" key="1">
    <citation type="submission" date="2016-09" db="EMBL/GenBank/DDBJ databases">
        <authorList>
            <person name="Varghese N."/>
            <person name="Submissions S."/>
        </authorList>
    </citation>
    <scope>NUCLEOTIDE SEQUENCE [LARGE SCALE GENOMIC DNA]</scope>
    <source>
        <strain evidence="4">JS23</strain>
    </source>
</reference>
<feature type="compositionally biased region" description="Low complexity" evidence="1">
    <location>
        <begin position="151"/>
        <end position="174"/>
    </location>
</feature>
<gene>
    <name evidence="3" type="ORF">SAMN05216551_102458</name>
</gene>
<dbReference type="PANTHER" id="PTHR36933:SF1">
    <property type="entry name" value="SLL0788 PROTEIN"/>
    <property type="match status" value="1"/>
</dbReference>
<accession>A0A1H2PLP1</accession>
<dbReference type="PANTHER" id="PTHR36933">
    <property type="entry name" value="SLL0788 PROTEIN"/>
    <property type="match status" value="1"/>
</dbReference>